<evidence type="ECO:0000256" key="6">
    <source>
        <dbReference type="ARBA" id="ARBA00024034"/>
    </source>
</evidence>
<dbReference type="GO" id="GO:0006396">
    <property type="term" value="P:RNA processing"/>
    <property type="evidence" value="ECO:0007669"/>
    <property type="project" value="InterPro"/>
</dbReference>
<evidence type="ECO:0000256" key="4">
    <source>
        <dbReference type="ARBA" id="ARBA00023128"/>
    </source>
</evidence>
<dbReference type="InterPro" id="IPR044443">
    <property type="entry name" value="Ribosomal_mL44_DSRM_fung"/>
</dbReference>
<dbReference type="PANTHER" id="PTHR11207">
    <property type="entry name" value="RIBONUCLEASE III"/>
    <property type="match status" value="1"/>
</dbReference>
<dbReference type="AlphaFoldDB" id="A0A8S0VYV2"/>
<comment type="caution">
    <text evidence="11">The sequence shown here is derived from an EMBL/GenBank/DDBJ whole genome shotgun (WGS) entry which is preliminary data.</text>
</comment>
<evidence type="ECO:0000313" key="11">
    <source>
        <dbReference type="EMBL" id="CAA7267404.1"/>
    </source>
</evidence>
<dbReference type="PANTHER" id="PTHR11207:SF32">
    <property type="entry name" value="LARGE RIBOSOMAL SUBUNIT PROTEIN ML44"/>
    <property type="match status" value="1"/>
</dbReference>
<evidence type="ECO:0000256" key="3">
    <source>
        <dbReference type="ARBA" id="ARBA00022980"/>
    </source>
</evidence>
<dbReference type="InterPro" id="IPR014720">
    <property type="entry name" value="dsRBD_dom"/>
</dbReference>
<evidence type="ECO:0000256" key="2">
    <source>
        <dbReference type="ARBA" id="ARBA00022884"/>
    </source>
</evidence>
<dbReference type="SUPFAM" id="SSF54768">
    <property type="entry name" value="dsRNA-binding domain-like"/>
    <property type="match status" value="1"/>
</dbReference>
<dbReference type="GO" id="GO:0003725">
    <property type="term" value="F:double-stranded RNA binding"/>
    <property type="evidence" value="ECO:0007669"/>
    <property type="project" value="InterPro"/>
</dbReference>
<dbReference type="PROSITE" id="PS50137">
    <property type="entry name" value="DS_RBD"/>
    <property type="match status" value="1"/>
</dbReference>
<dbReference type="CDD" id="cd00593">
    <property type="entry name" value="RIBOc"/>
    <property type="match status" value="1"/>
</dbReference>
<dbReference type="InterPro" id="IPR044444">
    <property type="entry name" value="Ribosomal_mL44_DSRM_metazoa"/>
</dbReference>
<dbReference type="InterPro" id="IPR036389">
    <property type="entry name" value="RNase_III_sf"/>
</dbReference>
<evidence type="ECO:0000313" key="12">
    <source>
        <dbReference type="Proteomes" id="UP000467700"/>
    </source>
</evidence>
<dbReference type="SUPFAM" id="SSF69065">
    <property type="entry name" value="RNase III domain-like"/>
    <property type="match status" value="1"/>
</dbReference>
<feature type="domain" description="DRBM" evidence="9">
    <location>
        <begin position="225"/>
        <end position="295"/>
    </location>
</feature>
<keyword evidence="12" id="KW-1185">Reference proteome</keyword>
<name>A0A8S0VYV2_CYCAE</name>
<evidence type="ECO:0000259" key="9">
    <source>
        <dbReference type="PROSITE" id="PS50137"/>
    </source>
</evidence>
<dbReference type="SMART" id="SM00535">
    <property type="entry name" value="RIBOc"/>
    <property type="match status" value="1"/>
</dbReference>
<dbReference type="InterPro" id="IPR000999">
    <property type="entry name" value="RNase_III_dom"/>
</dbReference>
<dbReference type="Gene3D" id="1.10.1520.10">
    <property type="entry name" value="Ribonuclease III domain"/>
    <property type="match status" value="1"/>
</dbReference>
<dbReference type="PROSITE" id="PS50142">
    <property type="entry name" value="RNASE_3_2"/>
    <property type="match status" value="1"/>
</dbReference>
<dbReference type="CDD" id="cd19873">
    <property type="entry name" value="DSRM_MRPL3_like"/>
    <property type="match status" value="1"/>
</dbReference>
<dbReference type="OrthoDB" id="67027at2759"/>
<keyword evidence="3" id="KW-0689">Ribosomal protein</keyword>
<accession>A0A8S0VYV2</accession>
<keyword evidence="5" id="KW-0687">Ribonucleoprotein</keyword>
<evidence type="ECO:0000256" key="7">
    <source>
        <dbReference type="ARBA" id="ARBA00035187"/>
    </source>
</evidence>
<dbReference type="EMBL" id="CACVBS010000059">
    <property type="protein sequence ID" value="CAA7267404.1"/>
    <property type="molecule type" value="Genomic_DNA"/>
</dbReference>
<proteinExistence type="inferred from homology"/>
<evidence type="ECO:0000256" key="5">
    <source>
        <dbReference type="ARBA" id="ARBA00023274"/>
    </source>
</evidence>
<gene>
    <name evidence="11" type="ORF">AAE3_LOCUS9616</name>
</gene>
<dbReference type="Proteomes" id="UP000467700">
    <property type="component" value="Unassembled WGS sequence"/>
</dbReference>
<comment type="similarity">
    <text evidence="6">Belongs to the ribonuclease III family. Mitochondrion-specific ribosomal protein mL44 subfamily.</text>
</comment>
<evidence type="ECO:0000259" key="10">
    <source>
        <dbReference type="PROSITE" id="PS50142"/>
    </source>
</evidence>
<evidence type="ECO:0000256" key="8">
    <source>
        <dbReference type="PROSITE-ProRule" id="PRU00266"/>
    </source>
</evidence>
<organism evidence="11 12">
    <name type="scientific">Cyclocybe aegerita</name>
    <name type="common">Black poplar mushroom</name>
    <name type="synonym">Agrocybe aegerita</name>
    <dbReference type="NCBI Taxonomy" id="1973307"/>
    <lineage>
        <taxon>Eukaryota</taxon>
        <taxon>Fungi</taxon>
        <taxon>Dikarya</taxon>
        <taxon>Basidiomycota</taxon>
        <taxon>Agaricomycotina</taxon>
        <taxon>Agaricomycetes</taxon>
        <taxon>Agaricomycetidae</taxon>
        <taxon>Agaricales</taxon>
        <taxon>Agaricineae</taxon>
        <taxon>Bolbitiaceae</taxon>
        <taxon>Cyclocybe</taxon>
    </lineage>
</organism>
<keyword evidence="4" id="KW-0496">Mitochondrion</keyword>
<dbReference type="SMART" id="SM00358">
    <property type="entry name" value="DSRM"/>
    <property type="match status" value="1"/>
</dbReference>
<protein>
    <recommendedName>
        <fullName evidence="7">Large ribosomal subunit protein mL44</fullName>
    </recommendedName>
</protein>
<dbReference type="Pfam" id="PF22892">
    <property type="entry name" value="DSRM_MRPL44"/>
    <property type="match status" value="1"/>
</dbReference>
<keyword evidence="2 8" id="KW-0694">RNA-binding</keyword>
<dbReference type="GO" id="GO:0003735">
    <property type="term" value="F:structural constituent of ribosome"/>
    <property type="evidence" value="ECO:0007669"/>
    <property type="project" value="TreeGrafter"/>
</dbReference>
<reference evidence="11 12" key="1">
    <citation type="submission" date="2020-01" db="EMBL/GenBank/DDBJ databases">
        <authorList>
            <person name="Gupta K D."/>
        </authorList>
    </citation>
    <scope>NUCLEOTIDE SEQUENCE [LARGE SCALE GENOMIC DNA]</scope>
</reference>
<evidence type="ECO:0000256" key="1">
    <source>
        <dbReference type="ARBA" id="ARBA00004173"/>
    </source>
</evidence>
<dbReference type="Pfam" id="PF14622">
    <property type="entry name" value="Ribonucleas_3_3"/>
    <property type="match status" value="1"/>
</dbReference>
<dbReference type="Gene3D" id="3.30.160.20">
    <property type="match status" value="1"/>
</dbReference>
<dbReference type="GO" id="GO:0005739">
    <property type="term" value="C:mitochondrion"/>
    <property type="evidence" value="ECO:0007669"/>
    <property type="project" value="TreeGrafter"/>
</dbReference>
<comment type="subcellular location">
    <subcellularLocation>
        <location evidence="1">Mitochondrion</location>
    </subcellularLocation>
</comment>
<dbReference type="GO" id="GO:0004525">
    <property type="term" value="F:ribonuclease III activity"/>
    <property type="evidence" value="ECO:0007669"/>
    <property type="project" value="InterPro"/>
</dbReference>
<sequence length="351" mass="39200">MNHVQRRLVSTAARLTSVSPASVANFPPKESYKPAKDAFVKDEFNPENWAALQPAPSTALHAFAYRIGLQSVLMDSDLIRQACTHESYLTLFRQHYPTKPEPETNAQLASVGNSLMGLFASEYIHTKYPYLPTRVMKAAVTAHVGPPTCESVAREMGAAPLLRWHRTPTSEDGRNILHADAMASIPRSLTALIYQERSMDVARKFVHSYFLSRKVDLRAMLKFTNPKKALMELVQKYNRESPKSRLLKETGRFSNSPVFVVGIYSGADKLGEGFGASLKMAEFRAAEDALHRVFLTRTPEDMIQLPSSTFSTWLKIFDQQGDSTDYTPPKLAPSEIIYASSGRGGIPETRR</sequence>
<feature type="domain" description="RNase III" evidence="10">
    <location>
        <begin position="60"/>
        <end position="198"/>
    </location>
</feature>